<feature type="compositionally biased region" description="Polar residues" evidence="1">
    <location>
        <begin position="504"/>
        <end position="516"/>
    </location>
</feature>
<feature type="region of interest" description="Disordered" evidence="1">
    <location>
        <begin position="66"/>
        <end position="98"/>
    </location>
</feature>
<proteinExistence type="predicted"/>
<evidence type="ECO:0000256" key="1">
    <source>
        <dbReference type="SAM" id="MobiDB-lite"/>
    </source>
</evidence>
<reference evidence="2" key="1">
    <citation type="journal article" date="2020" name="Fungal Divers.">
        <title>Resolving the Mortierellaceae phylogeny through synthesis of multi-gene phylogenetics and phylogenomics.</title>
        <authorList>
            <person name="Vandepol N."/>
            <person name="Liber J."/>
            <person name="Desiro A."/>
            <person name="Na H."/>
            <person name="Kennedy M."/>
            <person name="Barry K."/>
            <person name="Grigoriev I.V."/>
            <person name="Miller A.N."/>
            <person name="O'Donnell K."/>
            <person name="Stajich J.E."/>
            <person name="Bonito G."/>
        </authorList>
    </citation>
    <scope>NUCLEOTIDE SEQUENCE</scope>
    <source>
        <strain evidence="2">NRRL 2769</strain>
    </source>
</reference>
<protein>
    <submittedName>
        <fullName evidence="2">Uncharacterized protein</fullName>
    </submittedName>
</protein>
<dbReference type="AlphaFoldDB" id="A0A9P6SZY3"/>
<feature type="region of interest" description="Disordered" evidence="1">
    <location>
        <begin position="456"/>
        <end position="680"/>
    </location>
</feature>
<feature type="compositionally biased region" description="Low complexity" evidence="1">
    <location>
        <begin position="462"/>
        <end position="477"/>
    </location>
</feature>
<feature type="region of interest" description="Disordered" evidence="1">
    <location>
        <begin position="136"/>
        <end position="198"/>
    </location>
</feature>
<feature type="compositionally biased region" description="Basic residues" evidence="1">
    <location>
        <begin position="148"/>
        <end position="158"/>
    </location>
</feature>
<feature type="region of interest" description="Disordered" evidence="1">
    <location>
        <begin position="401"/>
        <end position="421"/>
    </location>
</feature>
<feature type="compositionally biased region" description="Basic and acidic residues" evidence="1">
    <location>
        <begin position="71"/>
        <end position="81"/>
    </location>
</feature>
<dbReference type="EMBL" id="JAAAID010000679">
    <property type="protein sequence ID" value="KAG0014909.1"/>
    <property type="molecule type" value="Genomic_DNA"/>
</dbReference>
<accession>A0A9P6SZY3</accession>
<sequence length="719" mass="79502">MFTRITGREVRSTPMQISAPIMTPTRGRPRFPSATDVSLNSSIISLSKASAPARKKVNRRSLSADNLWEENAQRQESDPNRGSDGSISTGRSWIRPSPVEHVRVNSQTEQQEQGHGLCEVDLEFYKSSIEFLKTHHSRSNTADDWARRNKRKTSIPRRRQSESSLLEETLEANDNNEDTGCGDNVTDPEKQDDSNPFGPGSCWKDLDSLSADHSLDEEFRSLLSSVDIMLVPCISSPTRYYDCPKSRKVVRTYLTSGKSEFDEMIEFGFPASAVIEDKEGKVKDCRFMTLRLTLTPWHARADESKLYGTGDSEKSIPLKDMVNKFISRTSARISCSPPARVLSLVPDARPLSLKSSKSSASDNFLTQAKTQIVMPSQSIHPLDEPPVASHTQTELHDTLSIQRGDCQPVSSSPPKNLVKSKADIVHREKGFRIMDPSSNPPLAPRVIRSVRSVEFPSKDAESYTSPPTTPSPTSLPSNQHQPNSYGNQQQSPRKGSLPAVPMPKNTNYAANTTVSEENMRIPPTIPPRRKFSSPSIFNEQQGLPEPLPSSESLSRSKSATPFVASSKTFPTQPQPPQQTNIQPRWALTSSQPPSRSSPSSSPNANAALPTPISGASGCQQQDQKNDQQYNNVSSTDADIHGAPVTRTSRAPSRKRSDQTDNNVSARAMPTPTPRQGFDVNTMTTTTTTQEYIQVVRHPHHAFKDTHIPRSQYMPPVSSH</sequence>
<feature type="compositionally biased region" description="Polar residues" evidence="1">
    <location>
        <begin position="555"/>
        <end position="569"/>
    </location>
</feature>
<feature type="compositionally biased region" description="Acidic residues" evidence="1">
    <location>
        <begin position="168"/>
        <end position="177"/>
    </location>
</feature>
<organism evidence="2 3">
    <name type="scientific">Entomortierella chlamydospora</name>
    <dbReference type="NCBI Taxonomy" id="101097"/>
    <lineage>
        <taxon>Eukaryota</taxon>
        <taxon>Fungi</taxon>
        <taxon>Fungi incertae sedis</taxon>
        <taxon>Mucoromycota</taxon>
        <taxon>Mortierellomycotina</taxon>
        <taxon>Mortierellomycetes</taxon>
        <taxon>Mortierellales</taxon>
        <taxon>Mortierellaceae</taxon>
        <taxon>Entomortierella</taxon>
    </lineage>
</organism>
<feature type="compositionally biased region" description="Low complexity" evidence="1">
    <location>
        <begin position="619"/>
        <end position="631"/>
    </location>
</feature>
<evidence type="ECO:0000313" key="2">
    <source>
        <dbReference type="EMBL" id="KAG0014909.1"/>
    </source>
</evidence>
<feature type="compositionally biased region" description="Polar residues" evidence="1">
    <location>
        <begin position="532"/>
        <end position="541"/>
    </location>
</feature>
<feature type="compositionally biased region" description="Polar residues" evidence="1">
    <location>
        <begin position="478"/>
        <end position="493"/>
    </location>
</feature>
<gene>
    <name evidence="2" type="ORF">BGZ80_010157</name>
</gene>
<keyword evidence="3" id="KW-1185">Reference proteome</keyword>
<comment type="caution">
    <text evidence="2">The sequence shown here is derived from an EMBL/GenBank/DDBJ whole genome shotgun (WGS) entry which is preliminary data.</text>
</comment>
<name>A0A9P6SZY3_9FUNG</name>
<feature type="compositionally biased region" description="Low complexity" evidence="1">
    <location>
        <begin position="577"/>
        <end position="602"/>
    </location>
</feature>
<evidence type="ECO:0000313" key="3">
    <source>
        <dbReference type="Proteomes" id="UP000703661"/>
    </source>
</evidence>
<dbReference type="Proteomes" id="UP000703661">
    <property type="component" value="Unassembled WGS sequence"/>
</dbReference>